<evidence type="ECO:0008006" key="3">
    <source>
        <dbReference type="Google" id="ProtNLM"/>
    </source>
</evidence>
<dbReference type="EMBL" id="JARKNE010000011">
    <property type="protein sequence ID" value="KAK5785793.1"/>
    <property type="molecule type" value="Genomic_DNA"/>
</dbReference>
<evidence type="ECO:0000313" key="2">
    <source>
        <dbReference type="Proteomes" id="UP001358586"/>
    </source>
</evidence>
<dbReference type="PANTHER" id="PTHR47481:SF10">
    <property type="entry name" value="COPIA-LIKE POLYPROTEIN_RETROTRANSPOSON"/>
    <property type="match status" value="1"/>
</dbReference>
<name>A0ABR0N5D4_GOSAR</name>
<dbReference type="Proteomes" id="UP001358586">
    <property type="component" value="Chromosome 11"/>
</dbReference>
<comment type="caution">
    <text evidence="1">The sequence shown here is derived from an EMBL/GenBank/DDBJ whole genome shotgun (WGS) entry which is preliminary data.</text>
</comment>
<reference evidence="1 2" key="1">
    <citation type="submission" date="2023-03" db="EMBL/GenBank/DDBJ databases">
        <title>WGS of Gossypium arboreum.</title>
        <authorList>
            <person name="Yu D."/>
        </authorList>
    </citation>
    <scope>NUCLEOTIDE SEQUENCE [LARGE SCALE GENOMIC DNA]</scope>
    <source>
        <tissue evidence="1">Leaf</tissue>
    </source>
</reference>
<gene>
    <name evidence="1" type="ORF">PVK06_040411</name>
</gene>
<accession>A0ABR0N5D4</accession>
<sequence>MLSIQSRLVSNQERKLISNPDIVTYHQQDKLFASWLLSTVSGYLFSCFTSANTIYDVWSKACHLFAAISEAKIFWLKYELHSLKKGHMIVKEYLAKIKSTYVLLGASGHLDSANEQVDIVLANFSAEFNSVFTITSFSSEPLVIDHLMDILLECKRQ</sequence>
<dbReference type="PANTHER" id="PTHR47481">
    <property type="match status" value="1"/>
</dbReference>
<keyword evidence="2" id="KW-1185">Reference proteome</keyword>
<organism evidence="1 2">
    <name type="scientific">Gossypium arboreum</name>
    <name type="common">Tree cotton</name>
    <name type="synonym">Gossypium nanking</name>
    <dbReference type="NCBI Taxonomy" id="29729"/>
    <lineage>
        <taxon>Eukaryota</taxon>
        <taxon>Viridiplantae</taxon>
        <taxon>Streptophyta</taxon>
        <taxon>Embryophyta</taxon>
        <taxon>Tracheophyta</taxon>
        <taxon>Spermatophyta</taxon>
        <taxon>Magnoliopsida</taxon>
        <taxon>eudicotyledons</taxon>
        <taxon>Gunneridae</taxon>
        <taxon>Pentapetalae</taxon>
        <taxon>rosids</taxon>
        <taxon>malvids</taxon>
        <taxon>Malvales</taxon>
        <taxon>Malvaceae</taxon>
        <taxon>Malvoideae</taxon>
        <taxon>Gossypium</taxon>
    </lineage>
</organism>
<evidence type="ECO:0000313" key="1">
    <source>
        <dbReference type="EMBL" id="KAK5785793.1"/>
    </source>
</evidence>
<proteinExistence type="predicted"/>
<protein>
    <recommendedName>
        <fullName evidence="3">Retrotransposon gag domain-containing protein</fullName>
    </recommendedName>
</protein>